<gene>
    <name evidence="2" type="ORF">F3Y22_tig00001349pilonHSYRG00042</name>
</gene>
<keyword evidence="3" id="KW-1185">Reference proteome</keyword>
<dbReference type="InterPro" id="IPR043424">
    <property type="entry name" value="BLT-like"/>
</dbReference>
<feature type="region of interest" description="Disordered" evidence="1">
    <location>
        <begin position="127"/>
        <end position="154"/>
    </location>
</feature>
<comment type="caution">
    <text evidence="2">The sequence shown here is derived from an EMBL/GenBank/DDBJ whole genome shotgun (WGS) entry which is preliminary data.</text>
</comment>
<dbReference type="Proteomes" id="UP000436088">
    <property type="component" value="Unassembled WGS sequence"/>
</dbReference>
<dbReference type="EMBL" id="VEPZ02000116">
    <property type="protein sequence ID" value="KAE8733293.1"/>
    <property type="molecule type" value="Genomic_DNA"/>
</dbReference>
<protein>
    <submittedName>
        <fullName evidence="2">GDSL esterase/lipase</fullName>
    </submittedName>
</protein>
<accession>A0A6A3CVH3</accession>
<organism evidence="2 3">
    <name type="scientific">Hibiscus syriacus</name>
    <name type="common">Rose of Sharon</name>
    <dbReference type="NCBI Taxonomy" id="106335"/>
    <lineage>
        <taxon>Eukaryota</taxon>
        <taxon>Viridiplantae</taxon>
        <taxon>Streptophyta</taxon>
        <taxon>Embryophyta</taxon>
        <taxon>Tracheophyta</taxon>
        <taxon>Spermatophyta</taxon>
        <taxon>Magnoliopsida</taxon>
        <taxon>eudicotyledons</taxon>
        <taxon>Gunneridae</taxon>
        <taxon>Pentapetalae</taxon>
        <taxon>rosids</taxon>
        <taxon>malvids</taxon>
        <taxon>Malvales</taxon>
        <taxon>Malvaceae</taxon>
        <taxon>Malvoideae</taxon>
        <taxon>Hibiscus</taxon>
    </lineage>
</organism>
<sequence>MDKGNEDMTQIRHVNVLDLRESKVMERKEKSVESEGENQDFMAKKLKGGLLVGKRAGPSTPSPIWRLEFSPQNATTPEFLQLPNGSSVSARKLCANLWDLHPHYSLPTLHKRASKLRLHHFKHKGFDAAADPPHTPLDQPASASSLRKHSSASPMQHARLVERNGHAPQPVSLASCGSSLEIAPYDPAVAPSTSLDFKGRSERSSYSLKTPTELLKVLNRIWSLEEQHISNMSLVNALKTELGHSRGRIKELLREQQTERQEMDNLMKQVTEDKFIRKNKEQDKVKAVVQLVRDELENERRLRKRSESMHRKLARDLSGLRSSFANALKELERERKARILLENLCDEFARGVREYEQEMRFLKHKHEIDHVDGEKPERLILHMSEAWLDERMQMKLAEGQTDLAEKNSIVDKLSLDIETFLEAKRSPGSRKSGPKGKCSHQHSLESFPLNEAVSAPHGAVDEQYSSDSDLQCYEPKKPVSRVLSKGSCKLQGDNALVCHGEELGNRNSIRKKAQSQDAVKSSKSCSFRGRFDEQLANGETSHDNKVKRNGSRGLCSINVLDSLIRNHSLSSEGDKVHPECSLREDSCVQSVFKGRASPVQQWVSKLSSPDFKKTDSCLTLPPGFKENTLKAKLLEARLEGQQSRAKAAKGST</sequence>
<evidence type="ECO:0000313" key="3">
    <source>
        <dbReference type="Proteomes" id="UP000436088"/>
    </source>
</evidence>
<dbReference type="PANTHER" id="PTHR31071">
    <property type="entry name" value="GB|AAF24581.1"/>
    <property type="match status" value="1"/>
</dbReference>
<dbReference type="PANTHER" id="PTHR31071:SF9">
    <property type="entry name" value="INTRACELLULAR PROTEIN TRANSPORT PROTEIN USO1-RELATED"/>
    <property type="match status" value="1"/>
</dbReference>
<name>A0A6A3CVH3_HIBSY</name>
<evidence type="ECO:0000256" key="1">
    <source>
        <dbReference type="SAM" id="MobiDB-lite"/>
    </source>
</evidence>
<dbReference type="AlphaFoldDB" id="A0A6A3CVH3"/>
<proteinExistence type="predicted"/>
<reference evidence="2" key="1">
    <citation type="submission" date="2019-09" db="EMBL/GenBank/DDBJ databases">
        <title>Draft genome information of white flower Hibiscus syriacus.</title>
        <authorList>
            <person name="Kim Y.-M."/>
        </authorList>
    </citation>
    <scope>NUCLEOTIDE SEQUENCE [LARGE SCALE GENOMIC DNA]</scope>
    <source>
        <strain evidence="2">YM2019G1</strain>
    </source>
</reference>
<evidence type="ECO:0000313" key="2">
    <source>
        <dbReference type="EMBL" id="KAE8733293.1"/>
    </source>
</evidence>